<reference evidence="2" key="1">
    <citation type="submission" date="2015-07" db="EMBL/GenBank/DDBJ databases">
        <authorList>
            <person name="Rodrigo-Torres Lidia"/>
            <person name="Arahal R.David."/>
        </authorList>
    </citation>
    <scope>NUCLEOTIDE SEQUENCE [LARGE SCALE GENOMIC DNA]</scope>
    <source>
        <strain evidence="2">CECT 5096</strain>
    </source>
</reference>
<dbReference type="EMBL" id="CXWC01000015">
    <property type="protein sequence ID" value="CTQ78168.1"/>
    <property type="molecule type" value="Genomic_DNA"/>
</dbReference>
<dbReference type="STRING" id="311410.LA5095_04905"/>
<keyword evidence="2" id="KW-1185">Reference proteome</keyword>
<dbReference type="Proteomes" id="UP000049983">
    <property type="component" value="Unassembled WGS sequence"/>
</dbReference>
<evidence type="ECO:0000313" key="2">
    <source>
        <dbReference type="Proteomes" id="UP000049983"/>
    </source>
</evidence>
<proteinExistence type="predicted"/>
<dbReference type="RefSeq" id="WP_055119863.1">
    <property type="nucleotide sequence ID" value="NZ_CXWA01000009.1"/>
</dbReference>
<gene>
    <name evidence="1" type="ORF">LA5096_05480</name>
</gene>
<dbReference type="GeneID" id="97672726"/>
<accession>A0A0M7AXR3</accession>
<name>A0A0M7AXR3_9HYPH</name>
<evidence type="ECO:0000313" key="1">
    <source>
        <dbReference type="EMBL" id="CTQ78168.1"/>
    </source>
</evidence>
<organism evidence="1 2">
    <name type="scientific">Roseibium album</name>
    <dbReference type="NCBI Taxonomy" id="311410"/>
    <lineage>
        <taxon>Bacteria</taxon>
        <taxon>Pseudomonadati</taxon>
        <taxon>Pseudomonadota</taxon>
        <taxon>Alphaproteobacteria</taxon>
        <taxon>Hyphomicrobiales</taxon>
        <taxon>Stappiaceae</taxon>
        <taxon>Roseibium</taxon>
    </lineage>
</organism>
<protein>
    <submittedName>
        <fullName evidence="1">Uncharacterized protein</fullName>
    </submittedName>
</protein>
<sequence length="189" mass="21115">MKSQDIVILLKLVSLQAQEESGLLESKDWSSGREEPYSVRGLGASLGISKTEVSASLKRSLESGLAIRDRSYRRTRPNRRDLYEFIAHGLKFVFPAKPGAPERGIPTAFAAPMLEGQLISAGHEIYVWAYAKGQVRGLSVEPLFKSVPEAISGDKRLYEYLALVDAIRLGKQRESNLATERLKDRLRKK</sequence>
<dbReference type="AlphaFoldDB" id="A0A0M7AXR3"/>
<dbReference type="OrthoDB" id="194359at2"/>